<evidence type="ECO:0000256" key="1">
    <source>
        <dbReference type="SAM" id="SignalP"/>
    </source>
</evidence>
<organism evidence="4">
    <name type="scientific">Angiostrongylus costaricensis</name>
    <name type="common">Nematode worm</name>
    <dbReference type="NCBI Taxonomy" id="334426"/>
    <lineage>
        <taxon>Eukaryota</taxon>
        <taxon>Metazoa</taxon>
        <taxon>Ecdysozoa</taxon>
        <taxon>Nematoda</taxon>
        <taxon>Chromadorea</taxon>
        <taxon>Rhabditida</taxon>
        <taxon>Rhabditina</taxon>
        <taxon>Rhabditomorpha</taxon>
        <taxon>Strongyloidea</taxon>
        <taxon>Metastrongylidae</taxon>
        <taxon>Angiostrongylus</taxon>
    </lineage>
</organism>
<evidence type="ECO:0000313" key="3">
    <source>
        <dbReference type="Proteomes" id="UP000267027"/>
    </source>
</evidence>
<feature type="signal peptide" evidence="1">
    <location>
        <begin position="1"/>
        <end position="19"/>
    </location>
</feature>
<reference evidence="4" key="1">
    <citation type="submission" date="2017-02" db="UniProtKB">
        <authorList>
            <consortium name="WormBaseParasite"/>
        </authorList>
    </citation>
    <scope>IDENTIFICATION</scope>
</reference>
<sequence>MNPLLFYLLFLAIVVTVSSQSSYYGNRFFGYGVYENGFRRHGGLIPYSRVGPYGGGYGRYDGLAPNVGSRPSGGGNVGFGGGLFSPAGTPLQSALRGATIGALYGLLSG</sequence>
<proteinExistence type="predicted"/>
<gene>
    <name evidence="2" type="ORF">ACOC_LOCUS1494</name>
</gene>
<dbReference type="EMBL" id="UYYA01000224">
    <property type="protein sequence ID" value="VDM53079.1"/>
    <property type="molecule type" value="Genomic_DNA"/>
</dbReference>
<feature type="chain" id="PRO_5043130027" evidence="1">
    <location>
        <begin position="20"/>
        <end position="109"/>
    </location>
</feature>
<keyword evidence="1" id="KW-0732">Signal</keyword>
<keyword evidence="3" id="KW-1185">Reference proteome</keyword>
<name>A0A0R3PCF6_ANGCS</name>
<protein>
    <submittedName>
        <fullName evidence="4">Glycine rich superfamily member</fullName>
    </submittedName>
</protein>
<evidence type="ECO:0000313" key="4">
    <source>
        <dbReference type="WBParaSite" id="ACOC_0000149301-mRNA-1"/>
    </source>
</evidence>
<dbReference type="Proteomes" id="UP000267027">
    <property type="component" value="Unassembled WGS sequence"/>
</dbReference>
<accession>A0A0R3PCF6</accession>
<reference evidence="2 3" key="2">
    <citation type="submission" date="2018-11" db="EMBL/GenBank/DDBJ databases">
        <authorList>
            <consortium name="Pathogen Informatics"/>
        </authorList>
    </citation>
    <scope>NUCLEOTIDE SEQUENCE [LARGE SCALE GENOMIC DNA]</scope>
    <source>
        <strain evidence="2 3">Costa Rica</strain>
    </source>
</reference>
<dbReference type="AlphaFoldDB" id="A0A0R3PCF6"/>
<evidence type="ECO:0000313" key="2">
    <source>
        <dbReference type="EMBL" id="VDM53079.1"/>
    </source>
</evidence>
<dbReference type="WBParaSite" id="ACOC_0000149301-mRNA-1">
    <property type="protein sequence ID" value="ACOC_0000149301-mRNA-1"/>
    <property type="gene ID" value="ACOC_0000149301"/>
</dbReference>